<evidence type="ECO:0000313" key="2">
    <source>
        <dbReference type="EMBL" id="CAF3724827.1"/>
    </source>
</evidence>
<dbReference type="EMBL" id="CAJOBE010001218">
    <property type="protein sequence ID" value="CAF3724827.1"/>
    <property type="molecule type" value="Genomic_DNA"/>
</dbReference>
<reference evidence="2" key="1">
    <citation type="submission" date="2021-02" db="EMBL/GenBank/DDBJ databases">
        <authorList>
            <person name="Nowell W R."/>
        </authorList>
    </citation>
    <scope>NUCLEOTIDE SEQUENCE</scope>
</reference>
<protein>
    <submittedName>
        <fullName evidence="2">Uncharacterized protein</fullName>
    </submittedName>
</protein>
<comment type="caution">
    <text evidence="2">The sequence shown here is derived from an EMBL/GenBank/DDBJ whole genome shotgun (WGS) entry which is preliminary data.</text>
</comment>
<feature type="signal peptide" evidence="1">
    <location>
        <begin position="1"/>
        <end position="27"/>
    </location>
</feature>
<dbReference type="AlphaFoldDB" id="A0A818WEY9"/>
<evidence type="ECO:0000313" key="3">
    <source>
        <dbReference type="Proteomes" id="UP000663874"/>
    </source>
</evidence>
<accession>A0A818WEY9</accession>
<sequence length="97" mass="11362">MISTTFYHFKLIIGLVLLCALIQISDTRPTLIDDEQGPSQVDHSFINNYGDINERLHDEIPLEDFYNFKNLFDYDNVQMAKRLIMLPRVGRRSIRST</sequence>
<name>A0A818WEY9_9BILA</name>
<gene>
    <name evidence="2" type="ORF">FNK824_LOCUS10706</name>
</gene>
<evidence type="ECO:0000256" key="1">
    <source>
        <dbReference type="SAM" id="SignalP"/>
    </source>
</evidence>
<proteinExistence type="predicted"/>
<feature type="chain" id="PRO_5032502513" evidence="1">
    <location>
        <begin position="28"/>
        <end position="97"/>
    </location>
</feature>
<organism evidence="2 3">
    <name type="scientific">Rotaria sordida</name>
    <dbReference type="NCBI Taxonomy" id="392033"/>
    <lineage>
        <taxon>Eukaryota</taxon>
        <taxon>Metazoa</taxon>
        <taxon>Spiralia</taxon>
        <taxon>Gnathifera</taxon>
        <taxon>Rotifera</taxon>
        <taxon>Eurotatoria</taxon>
        <taxon>Bdelloidea</taxon>
        <taxon>Philodinida</taxon>
        <taxon>Philodinidae</taxon>
        <taxon>Rotaria</taxon>
    </lineage>
</organism>
<dbReference type="Proteomes" id="UP000663874">
    <property type="component" value="Unassembled WGS sequence"/>
</dbReference>
<keyword evidence="1" id="KW-0732">Signal</keyword>